<evidence type="ECO:0008006" key="4">
    <source>
        <dbReference type="Google" id="ProtNLM"/>
    </source>
</evidence>
<sequence length="209" mass="23562">MNVSELLNPLNSSSKNNTSQQQRSRCISTPIIPLHNSSRYYQQQIEEDNNTMIGKPRSRFSEYEDNIIRNGVAQRLTWGQISDLLPHRKRATCFNRYRTLQGIRKSRKQSTSETTSPLMTCSLSTTSTTSSLSPLSPVTSCFGGPTTPPPSLSLPPLATSSWSSADIIYQGSTESSFPAQQDDEQFHNKRSHRVSLPAIRHYQQSYYNL</sequence>
<dbReference type="Gene3D" id="1.10.10.60">
    <property type="entry name" value="Homeodomain-like"/>
    <property type="match status" value="1"/>
</dbReference>
<dbReference type="Proteomes" id="UP001476247">
    <property type="component" value="Unassembled WGS sequence"/>
</dbReference>
<dbReference type="SUPFAM" id="SSF46689">
    <property type="entry name" value="Homeodomain-like"/>
    <property type="match status" value="1"/>
</dbReference>
<evidence type="ECO:0000313" key="2">
    <source>
        <dbReference type="EMBL" id="GAA5795391.1"/>
    </source>
</evidence>
<comment type="caution">
    <text evidence="2">The sequence shown here is derived from an EMBL/GenBank/DDBJ whole genome shotgun (WGS) entry which is preliminary data.</text>
</comment>
<dbReference type="InterPro" id="IPR001005">
    <property type="entry name" value="SANT/Myb"/>
</dbReference>
<proteinExistence type="predicted"/>
<dbReference type="InterPro" id="IPR009057">
    <property type="entry name" value="Homeodomain-like_sf"/>
</dbReference>
<accession>A0ABP9XKR3</accession>
<organism evidence="2 3">
    <name type="scientific">Helicostylum pulchrum</name>
    <dbReference type="NCBI Taxonomy" id="562976"/>
    <lineage>
        <taxon>Eukaryota</taxon>
        <taxon>Fungi</taxon>
        <taxon>Fungi incertae sedis</taxon>
        <taxon>Mucoromycota</taxon>
        <taxon>Mucoromycotina</taxon>
        <taxon>Mucoromycetes</taxon>
        <taxon>Mucorales</taxon>
        <taxon>Mucorineae</taxon>
        <taxon>Mucoraceae</taxon>
        <taxon>Helicostylum</taxon>
    </lineage>
</organism>
<feature type="region of interest" description="Disordered" evidence="1">
    <location>
        <begin position="1"/>
        <end position="25"/>
    </location>
</feature>
<dbReference type="CDD" id="cd00167">
    <property type="entry name" value="SANT"/>
    <property type="match status" value="1"/>
</dbReference>
<protein>
    <recommendedName>
        <fullName evidence="4">Myb-like domain-containing protein</fullName>
    </recommendedName>
</protein>
<reference evidence="2 3" key="1">
    <citation type="submission" date="2024-04" db="EMBL/GenBank/DDBJ databases">
        <title>genome sequences of Mucor flavus KT1a and Helicostylum pulchrum KT1b strains isolation_sourced from the surface of a dry-aged beef.</title>
        <authorList>
            <person name="Toyotome T."/>
            <person name="Hosono M."/>
            <person name="Torimaru M."/>
            <person name="Fukuda K."/>
            <person name="Mikami N."/>
        </authorList>
    </citation>
    <scope>NUCLEOTIDE SEQUENCE [LARGE SCALE GENOMIC DNA]</scope>
    <source>
        <strain evidence="2 3">KT1b</strain>
    </source>
</reference>
<gene>
    <name evidence="2" type="ORF">HPULCUR_000747</name>
</gene>
<evidence type="ECO:0000256" key="1">
    <source>
        <dbReference type="SAM" id="MobiDB-lite"/>
    </source>
</evidence>
<name>A0ABP9XKR3_9FUNG</name>
<dbReference type="EMBL" id="BAABUJ010000004">
    <property type="protein sequence ID" value="GAA5795391.1"/>
    <property type="molecule type" value="Genomic_DNA"/>
</dbReference>
<keyword evidence="3" id="KW-1185">Reference proteome</keyword>
<evidence type="ECO:0000313" key="3">
    <source>
        <dbReference type="Proteomes" id="UP001476247"/>
    </source>
</evidence>
<feature type="compositionally biased region" description="Low complexity" evidence="1">
    <location>
        <begin position="1"/>
        <end position="24"/>
    </location>
</feature>